<dbReference type="KEGG" id="sbro:GQF42_41895"/>
<dbReference type="AlphaFoldDB" id="A0A6I6N7L2"/>
<feature type="chain" id="PRO_5026062856" evidence="1">
    <location>
        <begin position="26"/>
        <end position="47"/>
    </location>
</feature>
<keyword evidence="3" id="KW-1185">Reference proteome</keyword>
<evidence type="ECO:0000313" key="3">
    <source>
        <dbReference type="Proteomes" id="UP000436138"/>
    </source>
</evidence>
<sequence length="47" mass="5061">MKRRVVTVLAVVVVGLMSFALPAAARDGRGRIEANDWNVPLTNIGLL</sequence>
<dbReference type="Proteomes" id="UP000436138">
    <property type="component" value="Chromosome"/>
</dbReference>
<keyword evidence="1" id="KW-0732">Signal</keyword>
<accession>A0A6I6N7L2</accession>
<dbReference type="RefSeq" id="WP_158928831.1">
    <property type="nucleotide sequence ID" value="NZ_CP047020.1"/>
</dbReference>
<evidence type="ECO:0000256" key="1">
    <source>
        <dbReference type="SAM" id="SignalP"/>
    </source>
</evidence>
<reference evidence="2 3" key="1">
    <citation type="submission" date="2019-12" db="EMBL/GenBank/DDBJ databases">
        <title>Streptomyces sp. strain T44 isolated from rhizosphere soil of Broussonetia papyrifera.</title>
        <authorList>
            <person name="Mo P."/>
        </authorList>
    </citation>
    <scope>NUCLEOTIDE SEQUENCE [LARGE SCALE GENOMIC DNA]</scope>
    <source>
        <strain evidence="2 3">T44</strain>
    </source>
</reference>
<gene>
    <name evidence="2" type="ORF">GQF42_41895</name>
</gene>
<feature type="signal peptide" evidence="1">
    <location>
        <begin position="1"/>
        <end position="25"/>
    </location>
</feature>
<organism evidence="2 3">
    <name type="scientific">Streptomyces broussonetiae</name>
    <dbReference type="NCBI Taxonomy" id="2686304"/>
    <lineage>
        <taxon>Bacteria</taxon>
        <taxon>Bacillati</taxon>
        <taxon>Actinomycetota</taxon>
        <taxon>Actinomycetes</taxon>
        <taxon>Kitasatosporales</taxon>
        <taxon>Streptomycetaceae</taxon>
        <taxon>Streptomyces</taxon>
    </lineage>
</organism>
<protein>
    <submittedName>
        <fullName evidence="2">Uncharacterized protein</fullName>
    </submittedName>
</protein>
<name>A0A6I6N7L2_9ACTN</name>
<evidence type="ECO:0000313" key="2">
    <source>
        <dbReference type="EMBL" id="QHA08933.1"/>
    </source>
</evidence>
<dbReference type="EMBL" id="CP047020">
    <property type="protein sequence ID" value="QHA08933.1"/>
    <property type="molecule type" value="Genomic_DNA"/>
</dbReference>
<proteinExistence type="predicted"/>